<proteinExistence type="inferred from homology"/>
<feature type="compositionally biased region" description="Polar residues" evidence="2">
    <location>
        <begin position="1027"/>
        <end position="1042"/>
    </location>
</feature>
<feature type="compositionally biased region" description="Polar residues" evidence="2">
    <location>
        <begin position="929"/>
        <end position="939"/>
    </location>
</feature>
<feature type="compositionally biased region" description="Basic residues" evidence="2">
    <location>
        <begin position="1012"/>
        <end position="1022"/>
    </location>
</feature>
<comment type="similarity">
    <text evidence="1">Belongs to the FHIP family.</text>
</comment>
<evidence type="ECO:0000313" key="5">
    <source>
        <dbReference type="Proteomes" id="UP000279259"/>
    </source>
</evidence>
<evidence type="ECO:0000259" key="3">
    <source>
        <dbReference type="Pfam" id="PF19314"/>
    </source>
</evidence>
<reference evidence="4 5" key="1">
    <citation type="submission" date="2018-11" db="EMBL/GenBank/DDBJ databases">
        <title>Genome sequence of Saitozyma podzolica DSM 27192.</title>
        <authorList>
            <person name="Aliyu H."/>
            <person name="Gorte O."/>
            <person name="Ochsenreither K."/>
        </authorList>
    </citation>
    <scope>NUCLEOTIDE SEQUENCE [LARGE SCALE GENOMIC DNA]</scope>
    <source>
        <strain evidence="4 5">DSM 27192</strain>
    </source>
</reference>
<feature type="domain" description="FHF complex subunit HOOK-interacting protein C-terminal" evidence="3">
    <location>
        <begin position="725"/>
        <end position="768"/>
    </location>
</feature>
<dbReference type="Pfam" id="PF19314">
    <property type="entry name" value="DUF5917"/>
    <property type="match status" value="1"/>
</dbReference>
<dbReference type="PANTHER" id="PTHR21705">
    <property type="entry name" value="RAI16 PROTEIN-RELATED"/>
    <property type="match status" value="1"/>
</dbReference>
<feature type="region of interest" description="Disordered" evidence="2">
    <location>
        <begin position="912"/>
        <end position="1064"/>
    </location>
</feature>
<comment type="caution">
    <text evidence="4">The sequence shown here is derived from an EMBL/GenBank/DDBJ whole genome shotgun (WGS) entry which is preliminary data.</text>
</comment>
<evidence type="ECO:0000256" key="1">
    <source>
        <dbReference type="ARBA" id="ARBA00024336"/>
    </source>
</evidence>
<feature type="region of interest" description="Disordered" evidence="2">
    <location>
        <begin position="775"/>
        <end position="805"/>
    </location>
</feature>
<sequence>MASTFFTRLLQPSKDVPLPVQPDDIEVFDASWRAIQDTLEHPDERQLVRGISATDVPHHLRSLVDALVYESNRSDEDTTGACLEYFLKNDVLSNLERLCESDRPHGIKAEVLRAINNLVVLLSERFLVHSSVHRPLRRLLRSCVGDEPEEKVDGSVKVYGAASVEAARERQATLDFEGDLVDLMCILCSKMRAYPPLLLIFFHDRSWMTPGPTPDALNADAALAISRTMSPTPSARTGQSDPSTRASAKVGTSSRFEFLLFSYLLRFVHREGRIGDFARAGLLFLFDIAFLTPTDEGAENLHLGPSKDGSDPLQDARDALGEFILDGDFAEVMAAGLGAVYSLLPSKLHVPTLAEQAILANPEDGQRTTDVTSGGLFLGGPLATNDAQNDLASSADSELNAQLDLILKLFGFIQDILRRCSSPLHHTDPDHTEISTTQLLGKAISDATLDAIRSSFLDNVLYPSILECSSSDGSAVAVLTYLNVTFSNLDDGPLLTRITEFLLDTAPMDELHTSTHHQPRRRTGAMGYVRRGEPQTTTDYYADEGRFTLKDLILDNVRSSSAESATAALRLLGTLLSDHCHESMRGILSPIHDTAGTAGFAGMTLAKQLASTRSGADDVAKDDWDPPTILPAAINSLDPSLQEVELYGSLIGRIDSSQTSADLTAGYAGYLADMQAAIQRDACFVEGHTRLHRMHSGENLASQHGIPESRTGTTKHRLSPADGVIRIVLSSLSNFLCQSPDENVALTGVLTALALCPNRSLSGWLLYDTNRDVDPWSSRSGRQRQPPATDYATGSVSDDDSDEDLDIDLSRHDEVDNPFAARTSTDLPAVYQILRELVRQISSFRAGIEGFDHLLAERRRGLLFADHLDEAMNVQLEVDSSSVFGTPAGTGSGSNTASPVPNRRRVSGFATLRSYLTPKKKTQTQSSTLGSASTQNTPNLIRGTAGASTPPRSGTPLTTTPSDAMGTPPKSHSDHIGAMSVEAAPSPPPATGPWARPPAHAQTQPDSIAGHTHGHGHAHGHTRAPSALSQNQGAHGSDQPQSREGDDDIDDDADDERKPMGPRMVGLSQVLDNCVVLEEFLKELVAVVTARRALGVDQVGFV</sequence>
<name>A0A427YDY3_9TREE</name>
<dbReference type="InterPro" id="IPR019384">
    <property type="entry name" value="FHIP"/>
</dbReference>
<dbReference type="AlphaFoldDB" id="A0A427YDY3"/>
<dbReference type="PANTHER" id="PTHR21705:SF11">
    <property type="entry name" value="FHIP FAMILY PROTEIN CG3558"/>
    <property type="match status" value="1"/>
</dbReference>
<evidence type="ECO:0000256" key="2">
    <source>
        <dbReference type="SAM" id="MobiDB-lite"/>
    </source>
</evidence>
<dbReference type="Pfam" id="PF10257">
    <property type="entry name" value="RAI16-like"/>
    <property type="match status" value="1"/>
</dbReference>
<feature type="compositionally biased region" description="Acidic residues" evidence="2">
    <location>
        <begin position="1045"/>
        <end position="1054"/>
    </location>
</feature>
<feature type="compositionally biased region" description="Polar residues" evidence="2">
    <location>
        <begin position="946"/>
        <end position="962"/>
    </location>
</feature>
<gene>
    <name evidence="4" type="ORF">EHS25_002493</name>
</gene>
<dbReference type="OrthoDB" id="5350595at2759"/>
<keyword evidence="5" id="KW-1185">Reference proteome</keyword>
<evidence type="ECO:0000313" key="4">
    <source>
        <dbReference type="EMBL" id="RSH89381.1"/>
    </source>
</evidence>
<organism evidence="4 5">
    <name type="scientific">Saitozyma podzolica</name>
    <dbReference type="NCBI Taxonomy" id="1890683"/>
    <lineage>
        <taxon>Eukaryota</taxon>
        <taxon>Fungi</taxon>
        <taxon>Dikarya</taxon>
        <taxon>Basidiomycota</taxon>
        <taxon>Agaricomycotina</taxon>
        <taxon>Tremellomycetes</taxon>
        <taxon>Tremellales</taxon>
        <taxon>Trimorphomycetaceae</taxon>
        <taxon>Saitozyma</taxon>
    </lineage>
</organism>
<dbReference type="InterPro" id="IPR045669">
    <property type="entry name" value="FHIP_C"/>
</dbReference>
<dbReference type="Proteomes" id="UP000279259">
    <property type="component" value="Unassembled WGS sequence"/>
</dbReference>
<dbReference type="EMBL" id="RSCD01000014">
    <property type="protein sequence ID" value="RSH89381.1"/>
    <property type="molecule type" value="Genomic_DNA"/>
</dbReference>
<protein>
    <recommendedName>
        <fullName evidence="3">FHF complex subunit HOOK-interacting protein C-terminal domain-containing protein</fullName>
    </recommendedName>
</protein>
<feature type="region of interest" description="Disordered" evidence="2">
    <location>
        <begin position="884"/>
        <end position="903"/>
    </location>
</feature>
<accession>A0A427YDY3</accession>